<dbReference type="PANTHER" id="PTHR21237">
    <property type="entry name" value="GRPE PROTEIN"/>
    <property type="match status" value="1"/>
</dbReference>
<feature type="region of interest" description="Disordered" evidence="3">
    <location>
        <begin position="1"/>
        <end position="42"/>
    </location>
</feature>
<dbReference type="InterPro" id="IPR013805">
    <property type="entry name" value="GrpE_CC"/>
</dbReference>
<dbReference type="PANTHER" id="PTHR21237:SF23">
    <property type="entry name" value="GRPE PROTEIN HOMOLOG, MITOCHONDRIAL"/>
    <property type="match status" value="1"/>
</dbReference>
<evidence type="ECO:0000256" key="3">
    <source>
        <dbReference type="SAM" id="MobiDB-lite"/>
    </source>
</evidence>
<dbReference type="Pfam" id="PF01025">
    <property type="entry name" value="GrpE"/>
    <property type="match status" value="1"/>
</dbReference>
<name>A0A3B1D426_9ZZZZ</name>
<reference evidence="4" key="1">
    <citation type="submission" date="2018-06" db="EMBL/GenBank/DDBJ databases">
        <authorList>
            <person name="Zhirakovskaya E."/>
        </authorList>
    </citation>
    <scope>NUCLEOTIDE SEQUENCE</scope>
</reference>
<dbReference type="Gene3D" id="3.90.20.20">
    <property type="match status" value="1"/>
</dbReference>
<proteinExistence type="inferred from homology"/>
<dbReference type="SUPFAM" id="SSF58014">
    <property type="entry name" value="Coiled-coil domain of nucleotide exchange factor GrpE"/>
    <property type="match status" value="1"/>
</dbReference>
<organism evidence="4">
    <name type="scientific">hydrothermal vent metagenome</name>
    <dbReference type="NCBI Taxonomy" id="652676"/>
    <lineage>
        <taxon>unclassified sequences</taxon>
        <taxon>metagenomes</taxon>
        <taxon>ecological metagenomes</taxon>
    </lineage>
</organism>
<evidence type="ECO:0000256" key="1">
    <source>
        <dbReference type="ARBA" id="ARBA00009054"/>
    </source>
</evidence>
<gene>
    <name evidence="4" type="ORF">MNBD_UNCLBAC01-1823</name>
</gene>
<dbReference type="Gene3D" id="2.30.22.10">
    <property type="entry name" value="Head domain of nucleotide exchange factor GrpE"/>
    <property type="match status" value="1"/>
</dbReference>
<dbReference type="AlphaFoldDB" id="A0A3B1D426"/>
<keyword evidence="4" id="KW-0346">Stress response</keyword>
<dbReference type="GO" id="GO:0042803">
    <property type="term" value="F:protein homodimerization activity"/>
    <property type="evidence" value="ECO:0007669"/>
    <property type="project" value="InterPro"/>
</dbReference>
<dbReference type="HAMAP" id="MF_01151">
    <property type="entry name" value="GrpE"/>
    <property type="match status" value="1"/>
</dbReference>
<dbReference type="SUPFAM" id="SSF51064">
    <property type="entry name" value="Head domain of nucleotide exchange factor GrpE"/>
    <property type="match status" value="1"/>
</dbReference>
<evidence type="ECO:0000313" key="4">
    <source>
        <dbReference type="EMBL" id="VAX36919.1"/>
    </source>
</evidence>
<protein>
    <submittedName>
        <fullName evidence="4">Heat shock protein GrpE</fullName>
    </submittedName>
</protein>
<keyword evidence="2" id="KW-0143">Chaperone</keyword>
<dbReference type="GO" id="GO:0006457">
    <property type="term" value="P:protein folding"/>
    <property type="evidence" value="ECO:0007669"/>
    <property type="project" value="InterPro"/>
</dbReference>
<dbReference type="CDD" id="cd00446">
    <property type="entry name" value="GrpE"/>
    <property type="match status" value="1"/>
</dbReference>
<dbReference type="NCBIfam" id="NF010738">
    <property type="entry name" value="PRK14140.1"/>
    <property type="match status" value="1"/>
</dbReference>
<dbReference type="InterPro" id="IPR000740">
    <property type="entry name" value="GrpE"/>
</dbReference>
<dbReference type="GO" id="GO:0000774">
    <property type="term" value="F:adenyl-nucleotide exchange factor activity"/>
    <property type="evidence" value="ECO:0007669"/>
    <property type="project" value="InterPro"/>
</dbReference>
<evidence type="ECO:0000256" key="2">
    <source>
        <dbReference type="ARBA" id="ARBA00023186"/>
    </source>
</evidence>
<dbReference type="EMBL" id="UOGJ01000113">
    <property type="protein sequence ID" value="VAX36919.1"/>
    <property type="molecule type" value="Genomic_DNA"/>
</dbReference>
<feature type="compositionally biased region" description="Basic and acidic residues" evidence="3">
    <location>
        <begin position="31"/>
        <end position="42"/>
    </location>
</feature>
<dbReference type="GO" id="GO:0051082">
    <property type="term" value="F:unfolded protein binding"/>
    <property type="evidence" value="ECO:0007669"/>
    <property type="project" value="TreeGrafter"/>
</dbReference>
<feature type="compositionally biased region" description="Low complexity" evidence="3">
    <location>
        <begin position="20"/>
        <end position="30"/>
    </location>
</feature>
<comment type="similarity">
    <text evidence="1">Belongs to the GrpE family.</text>
</comment>
<dbReference type="GO" id="GO:0051087">
    <property type="term" value="F:protein-folding chaperone binding"/>
    <property type="evidence" value="ECO:0007669"/>
    <property type="project" value="InterPro"/>
</dbReference>
<sequence length="213" mass="24258">MESTDITPEDIIGDEKVEASAKGGSASGGKEQPKKKDKTIKMKESEKEKLITEAKEYKDKYVRLYAEFDNARKRMEREKLEFVKYANEELIIEFLGVLDNLERSVEVAQKKHEDYEAFLKGIEMVMKQVNEMLTKNGVKPIKAQGKPFDHNCHEILMQEESDEEEGVVLEEFQKGYYLGDRVVRTVKVKVAKKKEEVSVKGGSASGGKEELNS</sequence>
<dbReference type="PRINTS" id="PR00773">
    <property type="entry name" value="GRPEPROTEIN"/>
</dbReference>
<dbReference type="InterPro" id="IPR009012">
    <property type="entry name" value="GrpE_head"/>
</dbReference>
<accession>A0A3B1D426</accession>